<dbReference type="Gene3D" id="3.40.640.10">
    <property type="entry name" value="Type I PLP-dependent aspartate aminotransferase-like (Major domain)"/>
    <property type="match status" value="1"/>
</dbReference>
<evidence type="ECO:0008006" key="6">
    <source>
        <dbReference type="Google" id="ProtNLM"/>
    </source>
</evidence>
<dbReference type="Gene3D" id="3.90.1150.10">
    <property type="entry name" value="Aspartate Aminotransferase, domain 1"/>
    <property type="match status" value="1"/>
</dbReference>
<dbReference type="InterPro" id="IPR015422">
    <property type="entry name" value="PyrdxlP-dep_Trfase_small"/>
</dbReference>
<evidence type="ECO:0000256" key="3">
    <source>
        <dbReference type="RuleBase" id="RU362118"/>
    </source>
</evidence>
<sequence>MTITTTSLALGKAIPEGPHAISVQIPTWSDMCGMGRGDVQIMEALQNGYPRTFIHQTIQKLCRACQSRFLSSPAKILLFPDQKSAQTCKNYITSSTIHKNEAVPSKSVSIIALEIGESQPTFLYAGQTPGPTLWAVVYPEESAKPGALFWRLTGTGISSRLAEHCLQNIDSMQRVERPVKRFYSAMTTVHPVYETIRTRIAYLMDRAPAETPRNLTVKHSDVFLYPSGMSAIYHTHQTLLKWRGLESVVIGFPYELTIKMMETYGPSFKFYSLGTEEQIDEFEIYLDTKARIGSMIQAVWCECPSNPLLYTVDLGRIRRLADKYGFIVVVDETIGSFANVDVLGVADIVVTSLSKSFNGYADLLAGSVTLNPNSGYYRALKTCLTEGYTNNLYIDDAIQLEHNSRNFLQRAAQMNTTAESIVDYLSPFASDPSSVVSAVHYPKTCQSAHHYESRMRNATDEFTPGYGCLFTVDFNTLDASRAFFDSLDVWKGPSLGANITLAQPYVQMVLQKEKKWAASHGLRETIVRVSVGLEGKDAILQTVKNAHMMAEKTKGTHAL</sequence>
<dbReference type="SUPFAM" id="SSF53383">
    <property type="entry name" value="PLP-dependent transferases"/>
    <property type="match status" value="1"/>
</dbReference>
<dbReference type="Proteomes" id="UP000186955">
    <property type="component" value="Unassembled WGS sequence"/>
</dbReference>
<evidence type="ECO:0000313" key="5">
    <source>
        <dbReference type="Proteomes" id="UP000186955"/>
    </source>
</evidence>
<dbReference type="GO" id="GO:0030170">
    <property type="term" value="F:pyridoxal phosphate binding"/>
    <property type="evidence" value="ECO:0007669"/>
    <property type="project" value="InterPro"/>
</dbReference>
<gene>
    <name evidence="4" type="ORF">PENSUB_8863</name>
</gene>
<dbReference type="PANTHER" id="PTHR42699">
    <property type="match status" value="1"/>
</dbReference>
<dbReference type="AlphaFoldDB" id="A0A1Q5TFD6"/>
<dbReference type="EMBL" id="MNBE01000665">
    <property type="protein sequence ID" value="OKO98946.1"/>
    <property type="molecule type" value="Genomic_DNA"/>
</dbReference>
<protein>
    <recommendedName>
        <fullName evidence="6">Cystathionine gamma-synthase</fullName>
    </recommendedName>
</protein>
<evidence type="ECO:0000313" key="4">
    <source>
        <dbReference type="EMBL" id="OKO98946.1"/>
    </source>
</evidence>
<dbReference type="InterPro" id="IPR051750">
    <property type="entry name" value="Trans-sulfuration_enzymes"/>
</dbReference>
<keyword evidence="2 3" id="KW-0663">Pyridoxal phosphate</keyword>
<reference evidence="4 5" key="1">
    <citation type="submission" date="2016-10" db="EMBL/GenBank/DDBJ databases">
        <title>Genome sequence of the ascomycete fungus Penicillium subrubescens.</title>
        <authorList>
            <person name="De Vries R.P."/>
            <person name="Peng M."/>
            <person name="Dilokpimol A."/>
            <person name="Hilden K."/>
            <person name="Makela M.R."/>
            <person name="Grigoriev I."/>
            <person name="Riley R."/>
            <person name="Granchi Z."/>
        </authorList>
    </citation>
    <scope>NUCLEOTIDE SEQUENCE [LARGE SCALE GENOMIC DNA]</scope>
    <source>
        <strain evidence="4 5">CBS 132785</strain>
    </source>
</reference>
<dbReference type="PANTHER" id="PTHR42699:SF1">
    <property type="entry name" value="CYSTATHIONINE GAMMA-SYNTHASE-RELATED"/>
    <property type="match status" value="1"/>
</dbReference>
<dbReference type="InterPro" id="IPR015424">
    <property type="entry name" value="PyrdxlP-dep_Trfase"/>
</dbReference>
<name>A0A1Q5TFD6_9EURO</name>
<dbReference type="InterPro" id="IPR015421">
    <property type="entry name" value="PyrdxlP-dep_Trfase_major"/>
</dbReference>
<evidence type="ECO:0000256" key="2">
    <source>
        <dbReference type="ARBA" id="ARBA00022898"/>
    </source>
</evidence>
<dbReference type="InterPro" id="IPR000277">
    <property type="entry name" value="Cys/Met-Metab_PyrdxlP-dep_enz"/>
</dbReference>
<proteinExistence type="inferred from homology"/>
<dbReference type="Pfam" id="PF01053">
    <property type="entry name" value="Cys_Met_Meta_PP"/>
    <property type="match status" value="1"/>
</dbReference>
<evidence type="ECO:0000256" key="1">
    <source>
        <dbReference type="ARBA" id="ARBA00001933"/>
    </source>
</evidence>
<organism evidence="4 5">
    <name type="scientific">Penicillium subrubescens</name>
    <dbReference type="NCBI Taxonomy" id="1316194"/>
    <lineage>
        <taxon>Eukaryota</taxon>
        <taxon>Fungi</taxon>
        <taxon>Dikarya</taxon>
        <taxon>Ascomycota</taxon>
        <taxon>Pezizomycotina</taxon>
        <taxon>Eurotiomycetes</taxon>
        <taxon>Eurotiomycetidae</taxon>
        <taxon>Eurotiales</taxon>
        <taxon>Aspergillaceae</taxon>
        <taxon>Penicillium</taxon>
    </lineage>
</organism>
<dbReference type="GO" id="GO:0003962">
    <property type="term" value="F:cystathionine gamma-synthase activity"/>
    <property type="evidence" value="ECO:0007669"/>
    <property type="project" value="TreeGrafter"/>
</dbReference>
<dbReference type="OrthoDB" id="10047078at2759"/>
<dbReference type="STRING" id="1316194.A0A1Q5TFD6"/>
<accession>A0A1Q5TFD6</accession>
<dbReference type="GO" id="GO:0019346">
    <property type="term" value="P:transsulfuration"/>
    <property type="evidence" value="ECO:0007669"/>
    <property type="project" value="InterPro"/>
</dbReference>
<comment type="cofactor">
    <cofactor evidence="1 3">
        <name>pyridoxal 5'-phosphate</name>
        <dbReference type="ChEBI" id="CHEBI:597326"/>
    </cofactor>
</comment>
<keyword evidence="5" id="KW-1185">Reference proteome</keyword>
<comment type="caution">
    <text evidence="4">The sequence shown here is derived from an EMBL/GenBank/DDBJ whole genome shotgun (WGS) entry which is preliminary data.</text>
</comment>
<comment type="similarity">
    <text evidence="3">Belongs to the trans-sulfuration enzymes family.</text>
</comment>